<name>A0A889INV2_9VIRU</name>
<sequence length="572" mass="64045">MRVVSLITLTLSISLMGRAMVILDDCGFSMSKGNLSHNCEGFYSTRTPFSVQVWACDQVNPTIYTTVIEVFQSTCRTILVGYMAPEPVGTTVLYPYILWPIIVLVALAGAVLASWSHIAHKVDKAPESKIKIKISGISINGPEECRDLRWKQLILLVLCWTPANTLCVPPTHMVELKTAWNYKFSLRQGELACFDEGTVAHELNRDSFELEHLYATRMWSKFIWSERKCGYGECGTEDECSVWGKNGKVVHRATMMYKKICKPHTRNFFKCPMFWGCWLATLEVGWKDYEDDVFEVFRVGAPQSSDEFITHGLPDCEVSHVNPDPISLAGMALVVQGDEAWLCDEASKPGHPSHGMIGDIQVLGPEESDVEFDFNAFTCEFDEVESSGGCLVQEPALKSTLGNCLKLPSLMSLGWLMWVNSSLVLSDGSHREFDIKCSSKVSLKEAPHDCYDVAIEHHGVSSSEHLQFLVMRASSHNPSSVLVFNSSCGDEPIVLPCNGKNYSHAITKSDYQSCFLTLPVIKNLTTKLALDPYMWDSGNHSHTVKSKYLYWILVAVCLMVAFRLLRCLICHK</sequence>
<accession>A0A889INV2</accession>
<feature type="transmembrane region" description="Helical" evidence="1">
    <location>
        <begin position="93"/>
        <end position="115"/>
    </location>
</feature>
<proteinExistence type="predicted"/>
<evidence type="ECO:0000313" key="2">
    <source>
        <dbReference type="EMBL" id="QRD99859.1"/>
    </source>
</evidence>
<evidence type="ECO:0000256" key="1">
    <source>
        <dbReference type="SAM" id="Phobius"/>
    </source>
</evidence>
<organism evidence="2">
    <name type="scientific">Evros bunya-like virus</name>
    <dbReference type="NCBI Taxonomy" id="2805760"/>
    <lineage>
        <taxon>Viruses</taxon>
        <taxon>Riboviria</taxon>
        <taxon>Orthornavirae</taxon>
        <taxon>Negarnaviricota</taxon>
        <taxon>Polyploviricotina</taxon>
        <taxon>Ellioviricetes</taxon>
        <taxon>Bunyavirales</taxon>
    </lineage>
</organism>
<feature type="transmembrane region" description="Helical" evidence="1">
    <location>
        <begin position="548"/>
        <end position="565"/>
    </location>
</feature>
<dbReference type="EMBL" id="MW520367">
    <property type="protein sequence ID" value="QRD99859.1"/>
    <property type="molecule type" value="Genomic_RNA"/>
</dbReference>
<keyword evidence="1" id="KW-0472">Membrane</keyword>
<reference evidence="2" key="1">
    <citation type="submission" date="2021-01" db="EMBL/GenBank/DDBJ databases">
        <authorList>
            <person name="Konstantinidis K."/>
            <person name="Dovrolis N."/>
            <person name="Kouvela A."/>
            <person name="Kassela K."/>
            <person name="Rosa Freitas M.G."/>
            <person name="Nearchou A."/>
            <person name="de Courcy Williams M."/>
            <person name="Veletza S."/>
            <person name="Mavromara P."/>
            <person name="Karakasiliotis I."/>
        </authorList>
    </citation>
    <scope>NUCLEOTIDE SEQUENCE</scope>
    <source>
        <strain evidence="2">BA1</strain>
    </source>
</reference>
<protein>
    <submittedName>
        <fullName evidence="2">Glycoprotein</fullName>
    </submittedName>
</protein>
<keyword evidence="1" id="KW-1133">Transmembrane helix</keyword>
<keyword evidence="1" id="KW-0812">Transmembrane</keyword>